<gene>
    <name evidence="2" type="ORF">KI810_08480</name>
</gene>
<organism evidence="2 3">
    <name type="scientific">Geomobilimonas luticola</name>
    <dbReference type="NCBI Taxonomy" id="1114878"/>
    <lineage>
        <taxon>Bacteria</taxon>
        <taxon>Pseudomonadati</taxon>
        <taxon>Thermodesulfobacteriota</taxon>
        <taxon>Desulfuromonadia</taxon>
        <taxon>Geobacterales</taxon>
        <taxon>Geobacteraceae</taxon>
        <taxon>Geomobilimonas</taxon>
    </lineage>
</organism>
<keyword evidence="1" id="KW-1133">Transmembrane helix</keyword>
<sequence>MGNMVKQAKSELKQLPAMLGKLLGGLMAVVGFAATVWIITRGTDWVVADIRGYLGLGVAGIIVFVLSSRLLARRCAETPAEVTLPQESSRTSMLAWGILLLLVVLFLVCTYFLTR</sequence>
<keyword evidence="1" id="KW-0812">Transmembrane</keyword>
<protein>
    <submittedName>
        <fullName evidence="2">Uncharacterized protein</fullName>
    </submittedName>
</protein>
<evidence type="ECO:0000313" key="2">
    <source>
        <dbReference type="EMBL" id="MBT0653088.1"/>
    </source>
</evidence>
<evidence type="ECO:0000313" key="3">
    <source>
        <dbReference type="Proteomes" id="UP000756860"/>
    </source>
</evidence>
<evidence type="ECO:0000256" key="1">
    <source>
        <dbReference type="SAM" id="Phobius"/>
    </source>
</evidence>
<dbReference type="Proteomes" id="UP000756860">
    <property type="component" value="Unassembled WGS sequence"/>
</dbReference>
<comment type="caution">
    <text evidence="2">The sequence shown here is derived from an EMBL/GenBank/DDBJ whole genome shotgun (WGS) entry which is preliminary data.</text>
</comment>
<accession>A0ABS5SCJ3</accession>
<dbReference type="EMBL" id="JAHCVK010000002">
    <property type="protein sequence ID" value="MBT0653088.1"/>
    <property type="molecule type" value="Genomic_DNA"/>
</dbReference>
<keyword evidence="3" id="KW-1185">Reference proteome</keyword>
<keyword evidence="1" id="KW-0472">Membrane</keyword>
<feature type="transmembrane region" description="Helical" evidence="1">
    <location>
        <begin position="52"/>
        <end position="72"/>
    </location>
</feature>
<name>A0ABS5SCJ3_9BACT</name>
<feature type="transmembrane region" description="Helical" evidence="1">
    <location>
        <begin position="21"/>
        <end position="40"/>
    </location>
</feature>
<reference evidence="2 3" key="1">
    <citation type="submission" date="2021-05" db="EMBL/GenBank/DDBJ databases">
        <title>The draft genome of Geobacter luticola JCM 17780.</title>
        <authorList>
            <person name="Xu Z."/>
            <person name="Masuda Y."/>
            <person name="Itoh H."/>
            <person name="Senoo K."/>
        </authorList>
    </citation>
    <scope>NUCLEOTIDE SEQUENCE [LARGE SCALE GENOMIC DNA]</scope>
    <source>
        <strain evidence="2 3">JCM 17780</strain>
    </source>
</reference>
<dbReference type="RefSeq" id="WP_214175069.1">
    <property type="nucleotide sequence ID" value="NZ_JAHCVK010000002.1"/>
</dbReference>
<proteinExistence type="predicted"/>
<feature type="transmembrane region" description="Helical" evidence="1">
    <location>
        <begin position="93"/>
        <end position="113"/>
    </location>
</feature>